<dbReference type="RefSeq" id="WP_226587486.1">
    <property type="nucleotide sequence ID" value="NZ_BLAY01000116.1"/>
</dbReference>
<reference evidence="1" key="1">
    <citation type="submission" date="2019-10" db="EMBL/GenBank/DDBJ databases">
        <title>Draft genome sequece of Microseira wollei NIES-4236.</title>
        <authorList>
            <person name="Yamaguchi H."/>
            <person name="Suzuki S."/>
            <person name="Kawachi M."/>
        </authorList>
    </citation>
    <scope>NUCLEOTIDE SEQUENCE</scope>
    <source>
        <strain evidence="1">NIES-4236</strain>
    </source>
</reference>
<keyword evidence="2" id="KW-1185">Reference proteome</keyword>
<comment type="caution">
    <text evidence="1">The sequence shown here is derived from an EMBL/GenBank/DDBJ whole genome shotgun (WGS) entry which is preliminary data.</text>
</comment>
<dbReference type="EMBL" id="BLAY01000116">
    <property type="protein sequence ID" value="GET41266.1"/>
    <property type="molecule type" value="Genomic_DNA"/>
</dbReference>
<protein>
    <submittedName>
        <fullName evidence="1">Uncharacterized protein</fullName>
    </submittedName>
</protein>
<evidence type="ECO:0000313" key="2">
    <source>
        <dbReference type="Proteomes" id="UP001050975"/>
    </source>
</evidence>
<dbReference type="AlphaFoldDB" id="A0AAV3XIF5"/>
<evidence type="ECO:0000313" key="1">
    <source>
        <dbReference type="EMBL" id="GET41266.1"/>
    </source>
</evidence>
<proteinExistence type="predicted"/>
<organism evidence="1 2">
    <name type="scientific">Microseira wollei NIES-4236</name>
    <dbReference type="NCBI Taxonomy" id="2530354"/>
    <lineage>
        <taxon>Bacteria</taxon>
        <taxon>Bacillati</taxon>
        <taxon>Cyanobacteriota</taxon>
        <taxon>Cyanophyceae</taxon>
        <taxon>Oscillatoriophycideae</taxon>
        <taxon>Aerosakkonematales</taxon>
        <taxon>Aerosakkonemataceae</taxon>
        <taxon>Microseira</taxon>
    </lineage>
</organism>
<dbReference type="Proteomes" id="UP001050975">
    <property type="component" value="Unassembled WGS sequence"/>
</dbReference>
<gene>
    <name evidence="1" type="ORF">MiSe_60780</name>
</gene>
<sequence>MENQNHESKFEGTPEIESLNIADLELLYKKLEDEDAELYNGGMFNKEFECPCNCLLEPLEPGGCAVNYPEYKF</sequence>
<name>A0AAV3XIF5_9CYAN</name>
<accession>A0AAV3XIF5</accession>